<keyword evidence="1" id="KW-0472">Membrane</keyword>
<evidence type="ECO:0000256" key="1">
    <source>
        <dbReference type="SAM" id="Phobius"/>
    </source>
</evidence>
<keyword evidence="1" id="KW-0812">Transmembrane</keyword>
<dbReference type="AlphaFoldDB" id="X1M666"/>
<proteinExistence type="predicted"/>
<feature type="non-terminal residue" evidence="2">
    <location>
        <position position="53"/>
    </location>
</feature>
<reference evidence="2" key="1">
    <citation type="journal article" date="2014" name="Front. Microbiol.">
        <title>High frequency of phylogenetically diverse reductive dehalogenase-homologous genes in deep subseafloor sedimentary metagenomes.</title>
        <authorList>
            <person name="Kawai M."/>
            <person name="Futagami T."/>
            <person name="Toyoda A."/>
            <person name="Takaki Y."/>
            <person name="Nishi S."/>
            <person name="Hori S."/>
            <person name="Arai W."/>
            <person name="Tsubouchi T."/>
            <person name="Morono Y."/>
            <person name="Uchiyama I."/>
            <person name="Ito T."/>
            <person name="Fujiyama A."/>
            <person name="Inagaki F."/>
            <person name="Takami H."/>
        </authorList>
    </citation>
    <scope>NUCLEOTIDE SEQUENCE</scope>
    <source>
        <strain evidence="2">Expedition CK06-06</strain>
    </source>
</reference>
<comment type="caution">
    <text evidence="2">The sequence shown here is derived from an EMBL/GenBank/DDBJ whole genome shotgun (WGS) entry which is preliminary data.</text>
</comment>
<gene>
    <name evidence="2" type="ORF">S06H3_30202</name>
</gene>
<accession>X1M666</accession>
<sequence>MKWEPKDVIACIIVAGCIAMICLGINSTIKIILLAVVGVYYGVDLTPWVKLGR</sequence>
<organism evidence="2">
    <name type="scientific">marine sediment metagenome</name>
    <dbReference type="NCBI Taxonomy" id="412755"/>
    <lineage>
        <taxon>unclassified sequences</taxon>
        <taxon>metagenomes</taxon>
        <taxon>ecological metagenomes</taxon>
    </lineage>
</organism>
<name>X1M666_9ZZZZ</name>
<protein>
    <submittedName>
        <fullName evidence="2">Uncharacterized protein</fullName>
    </submittedName>
</protein>
<dbReference type="EMBL" id="BARV01017767">
    <property type="protein sequence ID" value="GAI27097.1"/>
    <property type="molecule type" value="Genomic_DNA"/>
</dbReference>
<keyword evidence="1" id="KW-1133">Transmembrane helix</keyword>
<feature type="transmembrane region" description="Helical" evidence="1">
    <location>
        <begin position="12"/>
        <end position="43"/>
    </location>
</feature>
<evidence type="ECO:0000313" key="2">
    <source>
        <dbReference type="EMBL" id="GAI27097.1"/>
    </source>
</evidence>